<evidence type="ECO:0000313" key="4">
    <source>
        <dbReference type="EMBL" id="MTK21993.1"/>
    </source>
</evidence>
<feature type="chain" id="PRO_5040822191" evidence="2">
    <location>
        <begin position="20"/>
        <end position="473"/>
    </location>
</feature>
<dbReference type="Gene3D" id="2.70.70.10">
    <property type="entry name" value="Glucose Permease (Domain IIA)"/>
    <property type="match status" value="1"/>
</dbReference>
<dbReference type="PROSITE" id="PS51109">
    <property type="entry name" value="G5"/>
    <property type="match status" value="1"/>
</dbReference>
<dbReference type="EMBL" id="WMQE01000027">
    <property type="protein sequence ID" value="MTK21993.1"/>
    <property type="molecule type" value="Genomic_DNA"/>
</dbReference>
<organism evidence="4 5">
    <name type="scientific">Turicibacter sanguinis</name>
    <dbReference type="NCBI Taxonomy" id="154288"/>
    <lineage>
        <taxon>Bacteria</taxon>
        <taxon>Bacillati</taxon>
        <taxon>Bacillota</taxon>
        <taxon>Erysipelotrichia</taxon>
        <taxon>Erysipelotrichales</taxon>
        <taxon>Turicibacteraceae</taxon>
        <taxon>Turicibacter</taxon>
    </lineage>
</organism>
<dbReference type="SMART" id="SM01208">
    <property type="entry name" value="G5"/>
    <property type="match status" value="1"/>
</dbReference>
<dbReference type="AlphaFoldDB" id="A0A9X4XFF0"/>
<dbReference type="Gene3D" id="2.20.230.10">
    <property type="entry name" value="Resuscitation-promoting factor rpfb"/>
    <property type="match status" value="1"/>
</dbReference>
<dbReference type="Proteomes" id="UP000487649">
    <property type="component" value="Unassembled WGS sequence"/>
</dbReference>
<dbReference type="Pfam" id="PF01551">
    <property type="entry name" value="Peptidase_M23"/>
    <property type="match status" value="1"/>
</dbReference>
<keyword evidence="1 2" id="KW-0732">Signal</keyword>
<dbReference type="InterPro" id="IPR011098">
    <property type="entry name" value="G5_dom"/>
</dbReference>
<dbReference type="PANTHER" id="PTHR21666:SF270">
    <property type="entry name" value="MUREIN HYDROLASE ACTIVATOR ENVC"/>
    <property type="match status" value="1"/>
</dbReference>
<comment type="caution">
    <text evidence="4">The sequence shown here is derived from an EMBL/GenBank/DDBJ whole genome shotgun (WGS) entry which is preliminary data.</text>
</comment>
<dbReference type="PANTHER" id="PTHR21666">
    <property type="entry name" value="PEPTIDASE-RELATED"/>
    <property type="match status" value="1"/>
</dbReference>
<reference evidence="4 5" key="1">
    <citation type="journal article" date="2019" name="Nat. Med.">
        <title>A library of human gut bacterial isolates paired with longitudinal multiomics data enables mechanistic microbiome research.</title>
        <authorList>
            <person name="Poyet M."/>
            <person name="Groussin M."/>
            <person name="Gibbons S.M."/>
            <person name="Avila-Pacheco J."/>
            <person name="Jiang X."/>
            <person name="Kearney S.M."/>
            <person name="Perrotta A.R."/>
            <person name="Berdy B."/>
            <person name="Zhao S."/>
            <person name="Lieberman T.D."/>
            <person name="Swanson P.K."/>
            <person name="Smith M."/>
            <person name="Roesemann S."/>
            <person name="Alexander J.E."/>
            <person name="Rich S.A."/>
            <person name="Livny J."/>
            <person name="Vlamakis H."/>
            <person name="Clish C."/>
            <person name="Bullock K."/>
            <person name="Deik A."/>
            <person name="Scott J."/>
            <person name="Pierce K.A."/>
            <person name="Xavier R.J."/>
            <person name="Alm E.J."/>
        </authorList>
    </citation>
    <scope>NUCLEOTIDE SEQUENCE [LARGE SCALE GENOMIC DNA]</scope>
    <source>
        <strain evidence="4 5">BIOML-A198</strain>
    </source>
</reference>
<dbReference type="GO" id="GO:0004222">
    <property type="term" value="F:metalloendopeptidase activity"/>
    <property type="evidence" value="ECO:0007669"/>
    <property type="project" value="TreeGrafter"/>
</dbReference>
<dbReference type="InterPro" id="IPR011055">
    <property type="entry name" value="Dup_hybrid_motif"/>
</dbReference>
<dbReference type="Pfam" id="PF07501">
    <property type="entry name" value="G5"/>
    <property type="match status" value="1"/>
</dbReference>
<dbReference type="SUPFAM" id="SSF51261">
    <property type="entry name" value="Duplicated hybrid motif"/>
    <property type="match status" value="1"/>
</dbReference>
<proteinExistence type="predicted"/>
<protein>
    <submittedName>
        <fullName evidence="4">Peptidoglycan DD-metalloendopeptidase family protein</fullName>
    </submittedName>
</protein>
<evidence type="ECO:0000313" key="5">
    <source>
        <dbReference type="Proteomes" id="UP000487649"/>
    </source>
</evidence>
<evidence type="ECO:0000256" key="2">
    <source>
        <dbReference type="SAM" id="SignalP"/>
    </source>
</evidence>
<feature type="signal peptide" evidence="2">
    <location>
        <begin position="1"/>
        <end position="19"/>
    </location>
</feature>
<dbReference type="CDD" id="cd12797">
    <property type="entry name" value="M23_peptidase"/>
    <property type="match status" value="1"/>
</dbReference>
<sequence>MMKKKLVGAVIATMMFANSQQQVTHAQTVTPNNQDVVYRMYINDEVVGLINNKEEYDTFIENHMKELLQQYPDQVIYAPTNVRVEEEVTLLPVDSIDNQAVLSQVAEKADFKTSTNVVTIGEQKFAVKDTAVVESTLMDLMKYYTGTENLAKIMDTENPIQALSETGSQYIGAKVVEPVKVESSYAAPDEVLTTDQMRRMMLYGQKEPQQTVTFGEDSSLWYIARDYGLTEEELILLNPQVEGLKWGELLGMELDVTPLNPIIHVQTEQEKVNVAPISYETEYIDDETMLKGQTKVTQTGQNGEFLTRTKVEYVNGEQTNSTVVEETQLSEPVKEVIIRGTKVVSGVGTGNWVWPTTSRNVTCGYLCYSGHYAIDISASTGQSVYAADNGVVVSASYNAAYGNVILINHKNGYYTRYAHLNSMNVKAGDIVEAGQLIGGAGNTGNSTGTHLHFEIRTNTGSQPSYAPNPLDFY</sequence>
<dbReference type="InterPro" id="IPR016047">
    <property type="entry name" value="M23ase_b-sheet_dom"/>
</dbReference>
<accession>A0A9X4XFF0</accession>
<feature type="domain" description="G5" evidence="3">
    <location>
        <begin position="263"/>
        <end position="343"/>
    </location>
</feature>
<name>A0A9X4XFF0_9FIRM</name>
<dbReference type="InterPro" id="IPR050570">
    <property type="entry name" value="Cell_wall_metabolism_enzyme"/>
</dbReference>
<evidence type="ECO:0000259" key="3">
    <source>
        <dbReference type="PROSITE" id="PS51109"/>
    </source>
</evidence>
<gene>
    <name evidence="4" type="ORF">GMA92_11265</name>
</gene>
<evidence type="ECO:0000256" key="1">
    <source>
        <dbReference type="ARBA" id="ARBA00022729"/>
    </source>
</evidence>